<sequence length="494" mass="54469">MCQWRMLPTYHVRLWSVCTWPNGRFVYEHVVRKVLKPIVVNMWCSNQKGRSDVTMPQLACCRKTYGKVNGIGCIRRPSSVHIACIQHAKNEYGAVPELKEGGGGIHEKTRRPTASSGTIPPCESPVTRPGIKPDSLEAANRSAAEKRSSSKRLMKTVLFERETTEIGTRSKFCIPCNRGLREMVTATESLGLALLPETRIRRPCDFVECEVEKGAPGRPRQRYIPLQRVLGRVRTQHLRPFTTSLPGTGTHKYVLRANSDTALIWSSAWPGQHPALLGCASTGSRGRGRIDTNSSRGRRKLGSLLSIVLRTDYRCWSVWKGDFGSALWHAEGQAIERLDVPLTLRETKKGGGGGGRGQIPGRGPADTITASVPQERDRGKEWLRLQKRIYPSAGGKVARRLSSHNAVKVLASVAIGCSRGAVLGRSCHAAVVLSDHTPHPPSFPSRKSPHCYRLFTDKIGVQHVYTDVTFAIGSQFIKHALDGSEPIADLQGNK</sequence>
<evidence type="ECO:0000313" key="2">
    <source>
        <dbReference type="EMBL" id="KAJ8877747.1"/>
    </source>
</evidence>
<evidence type="ECO:0000256" key="1">
    <source>
        <dbReference type="SAM" id="MobiDB-lite"/>
    </source>
</evidence>
<feature type="compositionally biased region" description="Gly residues" evidence="1">
    <location>
        <begin position="350"/>
        <end position="360"/>
    </location>
</feature>
<proteinExistence type="predicted"/>
<reference evidence="2 3" key="1">
    <citation type="submission" date="2023-02" db="EMBL/GenBank/DDBJ databases">
        <title>LHISI_Scaffold_Assembly.</title>
        <authorList>
            <person name="Stuart O.P."/>
            <person name="Cleave R."/>
            <person name="Magrath M.J.L."/>
            <person name="Mikheyev A.S."/>
        </authorList>
    </citation>
    <scope>NUCLEOTIDE SEQUENCE [LARGE SCALE GENOMIC DNA]</scope>
    <source>
        <strain evidence="2">Daus_M_001</strain>
        <tissue evidence="2">Leg muscle</tissue>
    </source>
</reference>
<protein>
    <submittedName>
        <fullName evidence="2">Uncharacterized protein</fullName>
    </submittedName>
</protein>
<organism evidence="2 3">
    <name type="scientific">Dryococelus australis</name>
    <dbReference type="NCBI Taxonomy" id="614101"/>
    <lineage>
        <taxon>Eukaryota</taxon>
        <taxon>Metazoa</taxon>
        <taxon>Ecdysozoa</taxon>
        <taxon>Arthropoda</taxon>
        <taxon>Hexapoda</taxon>
        <taxon>Insecta</taxon>
        <taxon>Pterygota</taxon>
        <taxon>Neoptera</taxon>
        <taxon>Polyneoptera</taxon>
        <taxon>Phasmatodea</taxon>
        <taxon>Verophasmatodea</taxon>
        <taxon>Anareolatae</taxon>
        <taxon>Phasmatidae</taxon>
        <taxon>Eurycanthinae</taxon>
        <taxon>Dryococelus</taxon>
    </lineage>
</organism>
<comment type="caution">
    <text evidence="2">The sequence shown here is derived from an EMBL/GenBank/DDBJ whole genome shotgun (WGS) entry which is preliminary data.</text>
</comment>
<name>A0ABQ9H0H1_9NEOP</name>
<accession>A0ABQ9H0H1</accession>
<evidence type="ECO:0000313" key="3">
    <source>
        <dbReference type="Proteomes" id="UP001159363"/>
    </source>
</evidence>
<feature type="region of interest" description="Disordered" evidence="1">
    <location>
        <begin position="347"/>
        <end position="376"/>
    </location>
</feature>
<gene>
    <name evidence="2" type="ORF">PR048_022202</name>
</gene>
<keyword evidence="3" id="KW-1185">Reference proteome</keyword>
<dbReference type="EMBL" id="JARBHB010000008">
    <property type="protein sequence ID" value="KAJ8877747.1"/>
    <property type="molecule type" value="Genomic_DNA"/>
</dbReference>
<feature type="region of interest" description="Disordered" evidence="1">
    <location>
        <begin position="97"/>
        <end position="148"/>
    </location>
</feature>
<dbReference type="Proteomes" id="UP001159363">
    <property type="component" value="Chromosome 7"/>
</dbReference>